<feature type="compositionally biased region" description="Polar residues" evidence="1">
    <location>
        <begin position="1"/>
        <end position="20"/>
    </location>
</feature>
<evidence type="ECO:0000313" key="3">
    <source>
        <dbReference type="Proteomes" id="UP000438429"/>
    </source>
</evidence>
<evidence type="ECO:0000256" key="1">
    <source>
        <dbReference type="SAM" id="MobiDB-lite"/>
    </source>
</evidence>
<feature type="compositionally biased region" description="Polar residues" evidence="1">
    <location>
        <begin position="29"/>
        <end position="42"/>
    </location>
</feature>
<protein>
    <submittedName>
        <fullName evidence="2">Uncharacterized protein</fullName>
    </submittedName>
</protein>
<feature type="region of interest" description="Disordered" evidence="1">
    <location>
        <begin position="332"/>
        <end position="355"/>
    </location>
</feature>
<sequence>MKKSLKSQNQTIVQTSSSVTLEPEEAMSTAASTQTRSAETNKAQAAIEMENQSPVGTNTRTEESQVPFITMPVPQPASYIHQGPGCDTYSDPAYNQGPGFNYQGPAYNQGPGFNYQGPAYNQGPGFNYQGPAYNQGPGFNYQGPAYNQGPGFNYQGPAYNQDPGFDYQGPAYNQDPGFNYQGPAYNQGPGFNYQGPAYNQGPGFNYQGPAYNQGPGFNYQGPAYNNYQVQPNVQLIDSQQFIQKQHLRDLHYLALSKDVRMQGHLKHQSGMNNEARTRLTREVKELSTVKSSLVQTKKDLSRLRQKSSGLKAGLLQMQEDLDKEILQRQEDSRLLESLKNTEQTLDDKVKEREEI</sequence>
<comment type="caution">
    <text evidence="2">The sequence shown here is derived from an EMBL/GenBank/DDBJ whole genome shotgun (WGS) entry which is preliminary data.</text>
</comment>
<gene>
    <name evidence="2" type="ORF">F2P81_015857</name>
</gene>
<evidence type="ECO:0000313" key="2">
    <source>
        <dbReference type="EMBL" id="KAF0031302.1"/>
    </source>
</evidence>
<dbReference type="Proteomes" id="UP000438429">
    <property type="component" value="Unassembled WGS sequence"/>
</dbReference>
<reference evidence="2 3" key="1">
    <citation type="submission" date="2019-06" db="EMBL/GenBank/DDBJ databases">
        <title>Draft genomes of female and male turbot (Scophthalmus maximus).</title>
        <authorList>
            <person name="Xu H."/>
            <person name="Xu X.-W."/>
            <person name="Shao C."/>
            <person name="Chen S."/>
        </authorList>
    </citation>
    <scope>NUCLEOTIDE SEQUENCE [LARGE SCALE GENOMIC DNA]</scope>
    <source>
        <strain evidence="2">Ysfricsl-2016a</strain>
        <tissue evidence="2">Blood</tissue>
    </source>
</reference>
<organism evidence="2 3">
    <name type="scientific">Scophthalmus maximus</name>
    <name type="common">Turbot</name>
    <name type="synonym">Psetta maxima</name>
    <dbReference type="NCBI Taxonomy" id="52904"/>
    <lineage>
        <taxon>Eukaryota</taxon>
        <taxon>Metazoa</taxon>
        <taxon>Chordata</taxon>
        <taxon>Craniata</taxon>
        <taxon>Vertebrata</taxon>
        <taxon>Euteleostomi</taxon>
        <taxon>Actinopterygii</taxon>
        <taxon>Neopterygii</taxon>
        <taxon>Teleostei</taxon>
        <taxon>Neoteleostei</taxon>
        <taxon>Acanthomorphata</taxon>
        <taxon>Carangaria</taxon>
        <taxon>Pleuronectiformes</taxon>
        <taxon>Pleuronectoidei</taxon>
        <taxon>Scophthalmidae</taxon>
        <taxon>Scophthalmus</taxon>
    </lineage>
</organism>
<accession>A0A6A4SLV2</accession>
<dbReference type="AlphaFoldDB" id="A0A6A4SLV2"/>
<feature type="compositionally biased region" description="Basic and acidic residues" evidence="1">
    <location>
        <begin position="345"/>
        <end position="355"/>
    </location>
</feature>
<feature type="region of interest" description="Disordered" evidence="1">
    <location>
        <begin position="1"/>
        <end position="42"/>
    </location>
</feature>
<dbReference type="EMBL" id="VEVO01000014">
    <property type="protein sequence ID" value="KAF0031302.1"/>
    <property type="molecule type" value="Genomic_DNA"/>
</dbReference>
<name>A0A6A4SLV2_SCOMX</name>
<proteinExistence type="predicted"/>